<comment type="similarity">
    <text evidence="1">Belongs to the HAD-like hydrolase superfamily. SerB family.</text>
</comment>
<keyword evidence="6" id="KW-1185">Reference proteome</keyword>
<evidence type="ECO:0000256" key="3">
    <source>
        <dbReference type="ARBA" id="ARBA00022801"/>
    </source>
</evidence>
<name>A0ABV8FJQ9_9ACTN</name>
<evidence type="ECO:0000256" key="4">
    <source>
        <dbReference type="ARBA" id="ARBA00022842"/>
    </source>
</evidence>
<dbReference type="InterPro" id="IPR050582">
    <property type="entry name" value="HAD-like_SerB"/>
</dbReference>
<dbReference type="PANTHER" id="PTHR43344:SF13">
    <property type="entry name" value="PHOSPHATASE RV3661-RELATED"/>
    <property type="match status" value="1"/>
</dbReference>
<dbReference type="EMBL" id="JBHSBH010000004">
    <property type="protein sequence ID" value="MFC3995594.1"/>
    <property type="molecule type" value="Genomic_DNA"/>
</dbReference>
<gene>
    <name evidence="5" type="ORF">ACFOVU_06700</name>
</gene>
<accession>A0ABV8FJQ9</accession>
<dbReference type="NCBIfam" id="TIGR01488">
    <property type="entry name" value="HAD-SF-IB"/>
    <property type="match status" value="1"/>
</dbReference>
<dbReference type="Proteomes" id="UP001595847">
    <property type="component" value="Unassembled WGS sequence"/>
</dbReference>
<reference evidence="6" key="1">
    <citation type="journal article" date="2019" name="Int. J. Syst. Evol. Microbiol.">
        <title>The Global Catalogue of Microorganisms (GCM) 10K type strain sequencing project: providing services to taxonomists for standard genome sequencing and annotation.</title>
        <authorList>
            <consortium name="The Broad Institute Genomics Platform"/>
            <consortium name="The Broad Institute Genome Sequencing Center for Infectious Disease"/>
            <person name="Wu L."/>
            <person name="Ma J."/>
        </authorList>
    </citation>
    <scope>NUCLEOTIDE SEQUENCE [LARGE SCALE GENOMIC DNA]</scope>
    <source>
        <strain evidence="6">TBRC 1826</strain>
    </source>
</reference>
<evidence type="ECO:0000256" key="2">
    <source>
        <dbReference type="ARBA" id="ARBA00022723"/>
    </source>
</evidence>
<dbReference type="InterPro" id="IPR036412">
    <property type="entry name" value="HAD-like_sf"/>
</dbReference>
<dbReference type="Gene3D" id="1.20.1440.100">
    <property type="entry name" value="SG protein - dephosphorylation function"/>
    <property type="match status" value="1"/>
</dbReference>
<keyword evidence="2" id="KW-0479">Metal-binding</keyword>
<dbReference type="PANTHER" id="PTHR43344">
    <property type="entry name" value="PHOSPHOSERINE PHOSPHATASE"/>
    <property type="match status" value="1"/>
</dbReference>
<dbReference type="NCBIfam" id="TIGR01490">
    <property type="entry name" value="HAD-SF-IB-hyp1"/>
    <property type="match status" value="1"/>
</dbReference>
<protein>
    <submittedName>
        <fullName evidence="5">HAD family hydrolase</fullName>
    </submittedName>
</protein>
<dbReference type="SUPFAM" id="SSF56784">
    <property type="entry name" value="HAD-like"/>
    <property type="match status" value="1"/>
</dbReference>
<dbReference type="RefSeq" id="WP_378530832.1">
    <property type="nucleotide sequence ID" value="NZ_JBHSBH010000004.1"/>
</dbReference>
<sequence length="232" mass="25029">MQTRRRAAFFDVDETVISAKSMFDFLRYWMERNGARGEDGAEYERTAGRLRDLAHNGGLPRTEVNRAYYRLYAGVPLAELMEAGRAWYARYRERPDAFVPASLAALAAHRRSGDTVVLVSGSFPGCLEPIAADLGADLVLCTEPLAGDDGILTGEVRRPMIGEAKADAVQQTIADLGLDPADCSAYGDHATDLDMLGRVGHPSVVGEDPVLLAHARENGWPVLSAAQAGSPV</sequence>
<evidence type="ECO:0000313" key="6">
    <source>
        <dbReference type="Proteomes" id="UP001595847"/>
    </source>
</evidence>
<keyword evidence="4" id="KW-0460">Magnesium</keyword>
<keyword evidence="3 5" id="KW-0378">Hydrolase</keyword>
<comment type="caution">
    <text evidence="5">The sequence shown here is derived from an EMBL/GenBank/DDBJ whole genome shotgun (WGS) entry which is preliminary data.</text>
</comment>
<evidence type="ECO:0000256" key="1">
    <source>
        <dbReference type="ARBA" id="ARBA00009184"/>
    </source>
</evidence>
<dbReference type="Gene3D" id="3.40.50.1000">
    <property type="entry name" value="HAD superfamily/HAD-like"/>
    <property type="match status" value="1"/>
</dbReference>
<organism evidence="5 6">
    <name type="scientific">Nocardiopsis sediminis</name>
    <dbReference type="NCBI Taxonomy" id="1778267"/>
    <lineage>
        <taxon>Bacteria</taxon>
        <taxon>Bacillati</taxon>
        <taxon>Actinomycetota</taxon>
        <taxon>Actinomycetes</taxon>
        <taxon>Streptosporangiales</taxon>
        <taxon>Nocardiopsidaceae</taxon>
        <taxon>Nocardiopsis</taxon>
    </lineage>
</organism>
<proteinExistence type="inferred from homology"/>
<evidence type="ECO:0000313" key="5">
    <source>
        <dbReference type="EMBL" id="MFC3995594.1"/>
    </source>
</evidence>
<dbReference type="InterPro" id="IPR006385">
    <property type="entry name" value="HAD_hydro_SerB1"/>
</dbReference>
<dbReference type="InterPro" id="IPR023214">
    <property type="entry name" value="HAD_sf"/>
</dbReference>
<dbReference type="Pfam" id="PF12710">
    <property type="entry name" value="HAD"/>
    <property type="match status" value="1"/>
</dbReference>
<dbReference type="GO" id="GO:0016787">
    <property type="term" value="F:hydrolase activity"/>
    <property type="evidence" value="ECO:0007669"/>
    <property type="project" value="UniProtKB-KW"/>
</dbReference>